<proteinExistence type="predicted"/>
<dbReference type="Proteomes" id="UP000829447">
    <property type="component" value="Linkage Group LG14"/>
</dbReference>
<feature type="non-terminal residue" evidence="1">
    <location>
        <position position="1"/>
    </location>
</feature>
<evidence type="ECO:0000313" key="1">
    <source>
        <dbReference type="EMBL" id="MCI4385609.1"/>
    </source>
</evidence>
<comment type="caution">
    <text evidence="1">The sequence shown here is derived from an EMBL/GenBank/DDBJ whole genome shotgun (WGS) entry which is preliminary data.</text>
</comment>
<protein>
    <submittedName>
        <fullName evidence="1">Uncharacterized protein</fullName>
    </submittedName>
</protein>
<evidence type="ECO:0000313" key="2">
    <source>
        <dbReference type="Proteomes" id="UP000829447"/>
    </source>
</evidence>
<sequence length="65" mass="7346">LHYTLKKGSSWLLLWIVNGSYLTKWVLSGSISAKERFSCRILHGTFKAGDFGLICKGLVWLQAFV</sequence>
<name>A0ACC5X3H5_PANGG</name>
<keyword evidence="2" id="KW-1185">Reference proteome</keyword>
<organism evidence="1 2">
    <name type="scientific">Pangasianodon gigas</name>
    <name type="common">Mekong giant catfish</name>
    <name type="synonym">Pangasius gigas</name>
    <dbReference type="NCBI Taxonomy" id="30993"/>
    <lineage>
        <taxon>Eukaryota</taxon>
        <taxon>Metazoa</taxon>
        <taxon>Chordata</taxon>
        <taxon>Craniata</taxon>
        <taxon>Vertebrata</taxon>
        <taxon>Euteleostomi</taxon>
        <taxon>Actinopterygii</taxon>
        <taxon>Neopterygii</taxon>
        <taxon>Teleostei</taxon>
        <taxon>Ostariophysi</taxon>
        <taxon>Siluriformes</taxon>
        <taxon>Pangasiidae</taxon>
        <taxon>Pangasianodon</taxon>
    </lineage>
</organism>
<accession>A0ACC5X3H5</accession>
<reference evidence="1 2" key="1">
    <citation type="journal article" date="2022" name="bioRxiv">
        <title>An ancient truncated duplication of the anti-Mullerian hormone receptor type 2 gene is a potential conserved master sex determinant in the Pangasiidae catfish family.</title>
        <authorList>
            <person name="Wen M."/>
            <person name="Pan Q."/>
            <person name="Jouanno E."/>
            <person name="Montfort J."/>
            <person name="Zahm M."/>
            <person name="Cabau C."/>
            <person name="Klopp C."/>
            <person name="Iampietro C."/>
            <person name="Roques C."/>
            <person name="Bouchez O."/>
            <person name="Castinel A."/>
            <person name="Donnadieu C."/>
            <person name="Parrinello H."/>
            <person name="Poncet C."/>
            <person name="Belmonte E."/>
            <person name="Gautier V."/>
            <person name="Avarre J.-C."/>
            <person name="Dugue R."/>
            <person name="Gustiano R."/>
            <person name="Ha T.T.T."/>
            <person name="Campet M."/>
            <person name="Sriphairoj K."/>
            <person name="Ribolli J."/>
            <person name="de Almeida F.L."/>
            <person name="Desvignes T."/>
            <person name="Postlethwait J.H."/>
            <person name="Bucao C.F."/>
            <person name="Robinson-Rechavi M."/>
            <person name="Bobe J."/>
            <person name="Herpin A."/>
            <person name="Guiguen Y."/>
        </authorList>
    </citation>
    <scope>NUCLEOTIDE SEQUENCE [LARGE SCALE GENOMIC DNA]</scope>
    <source>
        <strain evidence="1">YG-Dec2019</strain>
    </source>
</reference>
<gene>
    <name evidence="1" type="ORF">PGIGA_G00052550</name>
</gene>
<dbReference type="EMBL" id="CM040467">
    <property type="protein sequence ID" value="MCI4385609.1"/>
    <property type="molecule type" value="Genomic_DNA"/>
</dbReference>